<dbReference type="SMART" id="SM00651">
    <property type="entry name" value="Sm"/>
    <property type="match status" value="1"/>
</dbReference>
<evidence type="ECO:0000313" key="12">
    <source>
        <dbReference type="EMBL" id="KHN69126.1"/>
    </source>
</evidence>
<dbReference type="GO" id="GO:0005686">
    <property type="term" value="C:U2 snRNP"/>
    <property type="evidence" value="ECO:0007669"/>
    <property type="project" value="TreeGrafter"/>
</dbReference>
<dbReference type="GO" id="GO:0070990">
    <property type="term" value="F:snRNP binding"/>
    <property type="evidence" value="ECO:0007669"/>
    <property type="project" value="TreeGrafter"/>
</dbReference>
<dbReference type="Pfam" id="PF01423">
    <property type="entry name" value="LSM"/>
    <property type="match status" value="1"/>
</dbReference>
<dbReference type="VEuPathDB" id="MicrosporidiaDB:M896_090500"/>
<organism evidence="12 13">
    <name type="scientific">Ordospora colligata OC4</name>
    <dbReference type="NCBI Taxonomy" id="1354746"/>
    <lineage>
        <taxon>Eukaryota</taxon>
        <taxon>Fungi</taxon>
        <taxon>Fungi incertae sedis</taxon>
        <taxon>Microsporidia</taxon>
        <taxon>Ordosporidae</taxon>
        <taxon>Ordospora</taxon>
    </lineage>
</organism>
<dbReference type="GO" id="GO:0005687">
    <property type="term" value="C:U4 snRNP"/>
    <property type="evidence" value="ECO:0007669"/>
    <property type="project" value="TreeGrafter"/>
</dbReference>
<dbReference type="InParanoid" id="A0A0B2UDI4"/>
<dbReference type="InterPro" id="IPR001163">
    <property type="entry name" value="Sm_dom_euk/arc"/>
</dbReference>
<dbReference type="STRING" id="1354746.A0A0B2UDI4"/>
<comment type="subcellular location">
    <subcellularLocation>
        <location evidence="2">Cytoplasm</location>
    </subcellularLocation>
    <subcellularLocation>
        <location evidence="1">Nucleus</location>
    </subcellularLocation>
</comment>
<dbReference type="PANTHER" id="PTHR10701">
    <property type="entry name" value="SMALL NUCLEAR RIBONUCLEOPROTEIN-ASSOCIATED PROTEIN B AND N"/>
    <property type="match status" value="1"/>
</dbReference>
<dbReference type="AlphaFoldDB" id="A0A0B2UDI4"/>
<evidence type="ECO:0000256" key="2">
    <source>
        <dbReference type="ARBA" id="ARBA00004496"/>
    </source>
</evidence>
<reference evidence="12 13" key="1">
    <citation type="journal article" date="2014" name="MBio">
        <title>The Ordospora colligata genome; evolution of extreme reduction in microsporidia and host-to-parasite horizontal gene transfer.</title>
        <authorList>
            <person name="Pombert J.-F."/>
            <person name="Haag K.L."/>
            <person name="Beidas S."/>
            <person name="Ebert D."/>
            <person name="Keeling P.J."/>
        </authorList>
    </citation>
    <scope>NUCLEOTIDE SEQUENCE [LARGE SCALE GENOMIC DNA]</scope>
    <source>
        <strain evidence="12 13">OC4</strain>
    </source>
</reference>
<evidence type="ECO:0000256" key="10">
    <source>
        <dbReference type="ARBA" id="ARBA00041355"/>
    </source>
</evidence>
<evidence type="ECO:0000256" key="4">
    <source>
        <dbReference type="ARBA" id="ARBA00022490"/>
    </source>
</evidence>
<dbReference type="OrthoDB" id="2020720at2759"/>
<keyword evidence="8" id="KW-0539">Nucleus</keyword>
<dbReference type="GO" id="GO:0005685">
    <property type="term" value="C:U1 snRNP"/>
    <property type="evidence" value="ECO:0007669"/>
    <property type="project" value="TreeGrafter"/>
</dbReference>
<dbReference type="InterPro" id="IPR050914">
    <property type="entry name" value="snRNP_SmB/NAA38-like"/>
</dbReference>
<dbReference type="EMBL" id="JOKQ01000009">
    <property type="protein sequence ID" value="KHN69126.1"/>
    <property type="molecule type" value="Genomic_DNA"/>
</dbReference>
<gene>
    <name evidence="12" type="ORF">M896_090500</name>
</gene>
<dbReference type="Gene3D" id="2.30.30.100">
    <property type="match status" value="1"/>
</dbReference>
<dbReference type="GO" id="GO:0005737">
    <property type="term" value="C:cytoplasm"/>
    <property type="evidence" value="ECO:0007669"/>
    <property type="project" value="UniProtKB-SubCell"/>
</dbReference>
<dbReference type="PANTHER" id="PTHR10701:SF0">
    <property type="entry name" value="SMALL NUCLEAR RIBONUCLEOPROTEIN-ASSOCIATED PROTEIN B"/>
    <property type="match status" value="1"/>
</dbReference>
<comment type="similarity">
    <text evidence="3">Belongs to the snRNP SmB/SmN family.</text>
</comment>
<proteinExistence type="inferred from homology"/>
<dbReference type="GO" id="GO:0071004">
    <property type="term" value="C:U2-type prespliceosome"/>
    <property type="evidence" value="ECO:0007669"/>
    <property type="project" value="TreeGrafter"/>
</dbReference>
<dbReference type="HOGENOM" id="CLU_076902_4_2_1"/>
<evidence type="ECO:0000256" key="6">
    <source>
        <dbReference type="ARBA" id="ARBA00022884"/>
    </source>
</evidence>
<keyword evidence="5" id="KW-0507">mRNA processing</keyword>
<dbReference type="GO" id="GO:0000398">
    <property type="term" value="P:mRNA splicing, via spliceosome"/>
    <property type="evidence" value="ECO:0007669"/>
    <property type="project" value="TreeGrafter"/>
</dbReference>
<dbReference type="InterPro" id="IPR047575">
    <property type="entry name" value="Sm"/>
</dbReference>
<keyword evidence="4" id="KW-0963">Cytoplasm</keyword>
<dbReference type="GO" id="GO:0071013">
    <property type="term" value="C:catalytic step 2 spliceosome"/>
    <property type="evidence" value="ECO:0007669"/>
    <property type="project" value="TreeGrafter"/>
</dbReference>
<comment type="caution">
    <text evidence="12">The sequence shown here is derived from an EMBL/GenBank/DDBJ whole genome shotgun (WGS) entry which is preliminary data.</text>
</comment>
<accession>A0A0B2UDI4</accession>
<dbReference type="InterPro" id="IPR010920">
    <property type="entry name" value="LSM_dom_sf"/>
</dbReference>
<protein>
    <recommendedName>
        <fullName evidence="10">Sm protein B</fullName>
    </recommendedName>
</protein>
<evidence type="ECO:0000256" key="5">
    <source>
        <dbReference type="ARBA" id="ARBA00022664"/>
    </source>
</evidence>
<dbReference type="Proteomes" id="UP000031056">
    <property type="component" value="Unassembled WGS sequence"/>
</dbReference>
<keyword evidence="6" id="KW-0694">RNA-binding</keyword>
<keyword evidence="7" id="KW-0508">mRNA splicing</keyword>
<evidence type="ECO:0000256" key="7">
    <source>
        <dbReference type="ARBA" id="ARBA00023187"/>
    </source>
</evidence>
<feature type="domain" description="Sm" evidence="11">
    <location>
        <begin position="1"/>
        <end position="77"/>
    </location>
</feature>
<evidence type="ECO:0000313" key="13">
    <source>
        <dbReference type="Proteomes" id="UP000031056"/>
    </source>
</evidence>
<evidence type="ECO:0000256" key="8">
    <source>
        <dbReference type="ARBA" id="ARBA00023242"/>
    </source>
</evidence>
<keyword evidence="13" id="KW-1185">Reference proteome</keyword>
<evidence type="ECO:0000256" key="1">
    <source>
        <dbReference type="ARBA" id="ARBA00004123"/>
    </source>
</evidence>
<evidence type="ECO:0000256" key="3">
    <source>
        <dbReference type="ARBA" id="ARBA00009123"/>
    </source>
</evidence>
<dbReference type="GeneID" id="26262264"/>
<keyword evidence="9" id="KW-0687">Ribonucleoprotein</keyword>
<name>A0A0B2UDI4_9MICR</name>
<dbReference type="PROSITE" id="PS52002">
    <property type="entry name" value="SM"/>
    <property type="match status" value="1"/>
</dbReference>
<dbReference type="GO" id="GO:0046540">
    <property type="term" value="C:U4/U6 x U5 tri-snRNP complex"/>
    <property type="evidence" value="ECO:0007669"/>
    <property type="project" value="TreeGrafter"/>
</dbReference>
<evidence type="ECO:0000259" key="11">
    <source>
        <dbReference type="PROSITE" id="PS52002"/>
    </source>
</evidence>
<dbReference type="GO" id="GO:0003723">
    <property type="term" value="F:RNA binding"/>
    <property type="evidence" value="ECO:0007669"/>
    <property type="project" value="UniProtKB-KW"/>
</dbReference>
<dbReference type="SUPFAM" id="SSF50182">
    <property type="entry name" value="Sm-like ribonucleoproteins"/>
    <property type="match status" value="1"/>
</dbReference>
<dbReference type="FunCoup" id="A0A0B2UDI4">
    <property type="interactions" value="181"/>
</dbReference>
<dbReference type="RefSeq" id="XP_014563168.1">
    <property type="nucleotide sequence ID" value="XM_014707682.1"/>
</dbReference>
<dbReference type="GO" id="GO:0005682">
    <property type="term" value="C:U5 snRNP"/>
    <property type="evidence" value="ECO:0007669"/>
    <property type="project" value="TreeGrafter"/>
</dbReference>
<sequence>MKSGISNYLLHRVNVTMKDSRRIEGTMLSVDADMNVVLEDSEEFRCIKKQPESQRRTLGLVVLRGEFIVDVQIISKPPIQST</sequence>
<evidence type="ECO:0000256" key="9">
    <source>
        <dbReference type="ARBA" id="ARBA00023274"/>
    </source>
</evidence>